<accession>A0A8S5L4L2</accession>
<dbReference type="KEGG" id="vg:80400327"/>
<evidence type="ECO:0000313" key="1">
    <source>
        <dbReference type="EMBL" id="DAD52632.1"/>
    </source>
</evidence>
<feature type="non-terminal residue" evidence="1">
    <location>
        <position position="1"/>
    </location>
</feature>
<evidence type="ECO:0000313" key="2">
    <source>
        <dbReference type="Proteomes" id="UP000682790"/>
    </source>
</evidence>
<dbReference type="RefSeq" id="YP_010770793.1">
    <property type="nucleotide sequence ID" value="NC_074392.1"/>
</dbReference>
<proteinExistence type="predicted"/>
<reference evidence="1" key="1">
    <citation type="submission" date="2020-09" db="EMBL/GenBank/DDBJ databases">
        <title>Leviviricetes taxonomy.</title>
        <authorList>
            <person name="Stockdale S.R."/>
            <person name="Callanan J."/>
            <person name="Adriaenssens E.M."/>
            <person name="Kuhn J.H."/>
            <person name="Rumnieks J."/>
            <person name="Shkoporov A."/>
            <person name="Draper L.A."/>
            <person name="Ross P."/>
            <person name="Hill C."/>
        </authorList>
    </citation>
    <scope>NUCLEOTIDE SEQUENCE</scope>
</reference>
<dbReference type="GeneID" id="80400327"/>
<keyword evidence="2" id="KW-1185">Reference proteome</keyword>
<dbReference type="EMBL" id="BK014161">
    <property type="protein sequence ID" value="DAD52632.1"/>
    <property type="molecule type" value="Genomic_RNA"/>
</dbReference>
<organism evidence="1 2">
    <name type="scientific">ssRNA phage SRR6960802_5</name>
    <dbReference type="NCBI Taxonomy" id="2786611"/>
    <lineage>
        <taxon>Viruses</taxon>
        <taxon>Riboviria</taxon>
        <taxon>Orthornavirae</taxon>
        <taxon>Lenarviricota</taxon>
        <taxon>Leviviricetes</taxon>
        <taxon>Timlovirales</taxon>
        <taxon>Steitzviridae</taxon>
        <taxon>Kecuhnavirus</taxon>
        <taxon>Kecuhnavirus borborohabitans</taxon>
    </lineage>
</organism>
<sequence length="404" mass="44442">PNDGCLVGQTSVLFNSDPIVSTLGKTTMATRVRTLSGRIVGGEGTWAGSPISASYPTLRGSCTDVVGDFGGNHPLTLKREETFGSLYVRESGSLILPYPGMPTNWHNESWGDWGPQPALSSYVNRVLATSGPLSPNLNLPLFIIELRDIPGMLRHAGNLLHKIVRPSGLNPVKEAAAANLAYKFGWAPLIEDLGKLLDFADAARIQQQRIKKAYSSRGVRRKVNLGSDSKGFTGSSLIWSTYGSFLQPQWIGSGNSTTWATVRWIVRDPSRYGYEPSFNEALRTSLGFNAGQIPITVWKAIPWTWMIDWFTDISNVLQANYNSIYFKPYRLSIMRTSVTRVEHKAILNIGGNPGNYLTAGTRVVTFKYRYANNAPSASPTLRLPFMDGYKLSVLGSLAALKFLK</sequence>
<gene>
    <name evidence="1" type="primary">SRR6960802_5_1</name>
</gene>
<dbReference type="Proteomes" id="UP000682790">
    <property type="component" value="Segment"/>
</dbReference>
<protein>
    <submittedName>
        <fullName evidence="1">Maturation protein</fullName>
    </submittedName>
</protein>
<name>A0A8S5L4L2_9VIRU</name>